<comment type="caution">
    <text evidence="2">The sequence shown here is derived from an EMBL/GenBank/DDBJ whole genome shotgun (WGS) entry which is preliminary data.</text>
</comment>
<dbReference type="InterPro" id="IPR051044">
    <property type="entry name" value="MAG_DAG_Lipase"/>
</dbReference>
<dbReference type="AlphaFoldDB" id="A0A558BBD6"/>
<dbReference type="PANTHER" id="PTHR11614">
    <property type="entry name" value="PHOSPHOLIPASE-RELATED"/>
    <property type="match status" value="1"/>
</dbReference>
<dbReference type="Proteomes" id="UP000319142">
    <property type="component" value="Unassembled WGS sequence"/>
</dbReference>
<evidence type="ECO:0000259" key="1">
    <source>
        <dbReference type="Pfam" id="PF12146"/>
    </source>
</evidence>
<dbReference type="EMBL" id="VMRX01000019">
    <property type="protein sequence ID" value="TVT33822.1"/>
    <property type="molecule type" value="Genomic_DNA"/>
</dbReference>
<dbReference type="Pfam" id="PF12146">
    <property type="entry name" value="Hydrolase_4"/>
    <property type="match status" value="1"/>
</dbReference>
<organism evidence="2 3">
    <name type="scientific">Marinobacter vinifirmus</name>
    <dbReference type="NCBI Taxonomy" id="355591"/>
    <lineage>
        <taxon>Bacteria</taxon>
        <taxon>Pseudomonadati</taxon>
        <taxon>Pseudomonadota</taxon>
        <taxon>Gammaproteobacteria</taxon>
        <taxon>Pseudomonadales</taxon>
        <taxon>Marinobacteraceae</taxon>
        <taxon>Marinobacter</taxon>
    </lineage>
</organism>
<evidence type="ECO:0000313" key="2">
    <source>
        <dbReference type="EMBL" id="TVT33822.1"/>
    </source>
</evidence>
<reference evidence="2 3" key="1">
    <citation type="submission" date="2019-07" db="EMBL/GenBank/DDBJ databases">
        <title>The pathways for chlorine oxyanion respiration interact through the shared metabolite chlorate.</title>
        <authorList>
            <person name="Barnum T.P."/>
            <person name="Cheng Y."/>
            <person name="Hill K.A."/>
            <person name="Lucas L.N."/>
            <person name="Carlson H.K."/>
            <person name="Coates J.D."/>
        </authorList>
    </citation>
    <scope>NUCLEOTIDE SEQUENCE [LARGE SCALE GENOMIC DNA]</scope>
    <source>
        <strain evidence="2">UCB</strain>
    </source>
</reference>
<sequence>MSETTLNLTATDGHRITGTLFCPDTPGAALVISHGMAEHGNRYAGLARWLGNQGVAVVTYHHRGHGPDCRPEDLGHYADHQGWQKVVDDLGLVVDHIRQQFPELPVTLLGHSMGSFIAQSYAAQHGDKLDTLVLSATNRIHKPQLRASAALVWLIRLLRGRRYQSKLISAMTFGQFNRHFRPNRTDCDWLSRDPQQVDRYRADPLCGFECSAGLWHDFITGMLGINPGQWPQDLPVHLFAGTEDPVGEMGKGIRQHFRAIRESGIQKVTFRLFDGGRHEMLNELNAEDVWQHLLQCIPVRENACTEPLPA</sequence>
<accession>A0A558BBD6</accession>
<dbReference type="Gene3D" id="3.40.50.1820">
    <property type="entry name" value="alpha/beta hydrolase"/>
    <property type="match status" value="1"/>
</dbReference>
<gene>
    <name evidence="2" type="ORF">FHK81_08495</name>
</gene>
<name>A0A558BBD6_9GAMM</name>
<protein>
    <submittedName>
        <fullName evidence="2">Lysophospholipase</fullName>
    </submittedName>
</protein>
<evidence type="ECO:0000313" key="3">
    <source>
        <dbReference type="Proteomes" id="UP000319142"/>
    </source>
</evidence>
<dbReference type="InterPro" id="IPR029058">
    <property type="entry name" value="AB_hydrolase_fold"/>
</dbReference>
<dbReference type="SUPFAM" id="SSF53474">
    <property type="entry name" value="alpha/beta-Hydrolases"/>
    <property type="match status" value="1"/>
</dbReference>
<dbReference type="RefSeq" id="WP_273133398.1">
    <property type="nucleotide sequence ID" value="NZ_VMRX01000019.1"/>
</dbReference>
<feature type="domain" description="Serine aminopeptidase S33" evidence="1">
    <location>
        <begin position="26"/>
        <end position="284"/>
    </location>
</feature>
<dbReference type="InterPro" id="IPR022742">
    <property type="entry name" value="Hydrolase_4"/>
</dbReference>
<proteinExistence type="predicted"/>